<feature type="chain" id="PRO_5037057114" evidence="3">
    <location>
        <begin position="39"/>
        <end position="389"/>
    </location>
</feature>
<evidence type="ECO:0000256" key="2">
    <source>
        <dbReference type="SAM" id="Phobius"/>
    </source>
</evidence>
<feature type="compositionally biased region" description="Acidic residues" evidence="1">
    <location>
        <begin position="77"/>
        <end position="88"/>
    </location>
</feature>
<evidence type="ECO:0000313" key="5">
    <source>
        <dbReference type="Proteomes" id="UP000655287"/>
    </source>
</evidence>
<name>A0A919R0W3_9ACTN</name>
<feature type="compositionally biased region" description="Pro residues" evidence="1">
    <location>
        <begin position="327"/>
        <end position="339"/>
    </location>
</feature>
<reference evidence="4" key="1">
    <citation type="submission" date="2021-01" db="EMBL/GenBank/DDBJ databases">
        <title>Whole genome shotgun sequence of Sphaerisporangium rufum NBRC 109079.</title>
        <authorList>
            <person name="Komaki H."/>
            <person name="Tamura T."/>
        </authorList>
    </citation>
    <scope>NUCLEOTIDE SEQUENCE</scope>
    <source>
        <strain evidence="4">NBRC 109079</strain>
    </source>
</reference>
<dbReference type="EMBL" id="BOOU01000040">
    <property type="protein sequence ID" value="GII77724.1"/>
    <property type="molecule type" value="Genomic_DNA"/>
</dbReference>
<accession>A0A919R0W3</accession>
<feature type="compositionally biased region" description="Pro residues" evidence="1">
    <location>
        <begin position="139"/>
        <end position="155"/>
    </location>
</feature>
<evidence type="ECO:0000256" key="3">
    <source>
        <dbReference type="SAM" id="SignalP"/>
    </source>
</evidence>
<feature type="signal peptide" evidence="3">
    <location>
        <begin position="1"/>
        <end position="38"/>
    </location>
</feature>
<feature type="compositionally biased region" description="Low complexity" evidence="1">
    <location>
        <begin position="156"/>
        <end position="166"/>
    </location>
</feature>
<gene>
    <name evidence="4" type="ORF">Sru01_27060</name>
</gene>
<evidence type="ECO:0000256" key="1">
    <source>
        <dbReference type="SAM" id="MobiDB-lite"/>
    </source>
</evidence>
<feature type="compositionally biased region" description="Low complexity" evidence="1">
    <location>
        <begin position="51"/>
        <end position="74"/>
    </location>
</feature>
<feature type="transmembrane region" description="Helical" evidence="2">
    <location>
        <begin position="235"/>
        <end position="253"/>
    </location>
</feature>
<dbReference type="Proteomes" id="UP000655287">
    <property type="component" value="Unassembled WGS sequence"/>
</dbReference>
<feature type="region of interest" description="Disordered" evidence="1">
    <location>
        <begin position="320"/>
        <end position="339"/>
    </location>
</feature>
<feature type="compositionally biased region" description="Low complexity" evidence="1">
    <location>
        <begin position="102"/>
        <end position="138"/>
    </location>
</feature>
<organism evidence="4 5">
    <name type="scientific">Sphaerisporangium rufum</name>
    <dbReference type="NCBI Taxonomy" id="1381558"/>
    <lineage>
        <taxon>Bacteria</taxon>
        <taxon>Bacillati</taxon>
        <taxon>Actinomycetota</taxon>
        <taxon>Actinomycetes</taxon>
        <taxon>Streptosporangiales</taxon>
        <taxon>Streptosporangiaceae</taxon>
        <taxon>Sphaerisporangium</taxon>
    </lineage>
</organism>
<comment type="caution">
    <text evidence="4">The sequence shown here is derived from an EMBL/GenBank/DDBJ whole genome shotgun (WGS) entry which is preliminary data.</text>
</comment>
<dbReference type="AlphaFoldDB" id="A0A919R0W3"/>
<feature type="region of interest" description="Disordered" evidence="1">
    <location>
        <begin position="50"/>
        <end position="218"/>
    </location>
</feature>
<keyword evidence="5" id="KW-1185">Reference proteome</keyword>
<evidence type="ECO:0000313" key="4">
    <source>
        <dbReference type="EMBL" id="GII77724.1"/>
    </source>
</evidence>
<keyword evidence="2" id="KW-0812">Transmembrane</keyword>
<feature type="compositionally biased region" description="Low complexity" evidence="1">
    <location>
        <begin position="187"/>
        <end position="196"/>
    </location>
</feature>
<keyword evidence="2" id="KW-1133">Transmembrane helix</keyword>
<keyword evidence="2" id="KW-0472">Membrane</keyword>
<keyword evidence="3" id="KW-0732">Signal</keyword>
<sequence>MVSGRTQVTAVSAVLAALGLTSVVLVATAPLTAPRANAAGVAVADPTVILPSDPSDPSATPSPSVSPEATVAAADPDVVEPTDPDYTDEPGPAEPADEEPEPTVTITITETPAPVVTRTRTVTPTPTKKPAPAKTSKAPTPPPATNPAPISPPATVPSTVPTAAPILPTQELSQQPSADPEPQLSLAPASPTMPATTPEPTPSPAGFEEPDPDSQPIVIRNASPEYDQLTLSRKLAIPGVLLALLVMLGVWVFEGRIRRMAHAAAVRRAGPRRPGDDLPPGMMPIPGYPIQHGGATYAPIISFVPVQGYPLAPGDHSGYGPALPAGPAEPWPPADVPPAPPGGTAVFPAAGGVPDAGFTTAEVISTEAAGPAGHAKPRTGLFRRLFRRS</sequence>
<proteinExistence type="predicted"/>
<protein>
    <submittedName>
        <fullName evidence="4">Uncharacterized protein</fullName>
    </submittedName>
</protein>